<evidence type="ECO:0000256" key="1">
    <source>
        <dbReference type="SAM" id="Coils"/>
    </source>
</evidence>
<dbReference type="eggNOG" id="COG2369">
    <property type="taxonomic scope" value="Bacteria"/>
</dbReference>
<dbReference type="RefSeq" id="WP_021740226.1">
    <property type="nucleotide sequence ID" value="NZ_KI271174.1"/>
</dbReference>
<dbReference type="InterPro" id="IPR006528">
    <property type="entry name" value="Phage_head_morphogenesis_dom"/>
</dbReference>
<sequence length="530" mass="60504">MTKEQKAVLQSQLNREKRTLNELKQVYRRALMDCEKKIMELSARTDLENLQSIIYQTRYQEAIRQQLEGILTALQSDSYSTVSDYLSRCYQDGYIGVMYDLHGQDIPLIMPIDQKAVVRAIQTDSKISKGLYNRLGEDVGKLKTSIRAEVSRGIAAGFTWNEVAKKLAKSFKTTEFSKAYNNAMRIVRTEGHRIQIQSAMDAQQVAKDHGADIVKQWDATLDDRTRETHRMLDGQIRELDEPFEVGGMQADAPGMFGIAAQDCNCRCALLQRARWELDEDELNTLKERAEFFGLDKTKDFEDFKEKYFKAAEQYEDRKEKTIKNNVDAADILTQEETIEKAKKYGQELLDDVSVLKYDNGDPITDYLNFKLKYDALPRVISDAEFENEKVKKQVWYRGVASTSDMSAKDMVEAFKYGKMYAGRGVYGYGTYADKDRKVAELYAGKDDSGRIIEMLLTDDVKTVDFVEIFTEYEKTGIPKIVGNKPEAYQDILGNVGAYAAVKGYDAILLNGFQNKQHVVILNRGKVIVKE</sequence>
<protein>
    <submittedName>
        <fullName evidence="3">Phage protein F-like protein</fullName>
    </submittedName>
</protein>
<feature type="coiled-coil region" evidence="1">
    <location>
        <begin position="6"/>
        <end position="44"/>
    </location>
</feature>
<feature type="domain" description="Phage head morphogenesis" evidence="2">
    <location>
        <begin position="145"/>
        <end position="269"/>
    </location>
</feature>
<dbReference type="AlphaFoldDB" id="U2PKN7"/>
<comment type="caution">
    <text evidence="3">The sequence shown here is derived from an EMBL/GenBank/DDBJ whole genome shotgun (WGS) entry which is preliminary data.</text>
</comment>
<dbReference type="GeneID" id="42788145"/>
<organism evidence="3 4">
    <name type="scientific">Eubacterium ramulus ATCC 29099</name>
    <dbReference type="NCBI Taxonomy" id="1256908"/>
    <lineage>
        <taxon>Bacteria</taxon>
        <taxon>Bacillati</taxon>
        <taxon>Bacillota</taxon>
        <taxon>Clostridia</taxon>
        <taxon>Eubacteriales</taxon>
        <taxon>Eubacteriaceae</taxon>
        <taxon>Eubacterium</taxon>
    </lineage>
</organism>
<dbReference type="HOGENOM" id="CLU_513646_0_0_9"/>
<dbReference type="EMBL" id="AWVJ01000035">
    <property type="protein sequence ID" value="ERK51090.1"/>
    <property type="molecule type" value="Genomic_DNA"/>
</dbReference>
<name>U2PKN7_EUBRA</name>
<keyword evidence="4" id="KW-1185">Reference proteome</keyword>
<evidence type="ECO:0000313" key="4">
    <source>
        <dbReference type="Proteomes" id="UP000016608"/>
    </source>
</evidence>
<gene>
    <name evidence="3" type="ORF">HMPREF0373_00484</name>
</gene>
<proteinExistence type="predicted"/>
<keyword evidence="1" id="KW-0175">Coiled coil</keyword>
<dbReference type="PATRIC" id="fig|1256908.3.peg.441"/>
<reference evidence="3 4" key="1">
    <citation type="submission" date="2013-06" db="EMBL/GenBank/DDBJ databases">
        <authorList>
            <person name="Weinstock G."/>
            <person name="Sodergren E."/>
            <person name="Lobos E.A."/>
            <person name="Fulton L."/>
            <person name="Fulton R."/>
            <person name="Courtney L."/>
            <person name="Fronick C."/>
            <person name="O'Laughlin M."/>
            <person name="Godfrey J."/>
            <person name="Wilson R.M."/>
            <person name="Miner T."/>
            <person name="Farmer C."/>
            <person name="Delehaunty K."/>
            <person name="Cordes M."/>
            <person name="Minx P."/>
            <person name="Tomlinson C."/>
            <person name="Chen J."/>
            <person name="Wollam A."/>
            <person name="Pepin K.H."/>
            <person name="Bhonagiri V."/>
            <person name="Zhang X."/>
            <person name="Warren W."/>
            <person name="Mitreva M."/>
            <person name="Mardis E.R."/>
            <person name="Wilson R.K."/>
        </authorList>
    </citation>
    <scope>NUCLEOTIDE SEQUENCE [LARGE SCALE GENOMIC DNA]</scope>
    <source>
        <strain evidence="3 4">ATCC 29099</strain>
    </source>
</reference>
<evidence type="ECO:0000313" key="3">
    <source>
        <dbReference type="EMBL" id="ERK51090.1"/>
    </source>
</evidence>
<dbReference type="Pfam" id="PF04233">
    <property type="entry name" value="Phage_Mu_F"/>
    <property type="match status" value="1"/>
</dbReference>
<evidence type="ECO:0000259" key="2">
    <source>
        <dbReference type="Pfam" id="PF04233"/>
    </source>
</evidence>
<dbReference type="Proteomes" id="UP000016608">
    <property type="component" value="Unassembled WGS sequence"/>
</dbReference>
<accession>U2PKN7</accession>